<proteinExistence type="predicted"/>
<dbReference type="GeneID" id="124293686"/>
<reference evidence="2" key="1">
    <citation type="submission" date="2025-08" db="UniProtKB">
        <authorList>
            <consortium name="RefSeq"/>
        </authorList>
    </citation>
    <scope>IDENTIFICATION</scope>
    <source>
        <tissue evidence="2">Thorax and Abdomen</tissue>
    </source>
</reference>
<accession>A0ABM3FUA4</accession>
<evidence type="ECO:0000313" key="1">
    <source>
        <dbReference type="Proteomes" id="UP000829291"/>
    </source>
</evidence>
<protein>
    <submittedName>
        <fullName evidence="2">Uncharacterized protein LOC124293686 isoform X2</fullName>
    </submittedName>
</protein>
<dbReference type="RefSeq" id="XP_046591594.1">
    <property type="nucleotide sequence ID" value="XM_046735638.1"/>
</dbReference>
<gene>
    <name evidence="2" type="primary">LOC124293686</name>
</gene>
<sequence length="145" mass="16589">MKYLMPSLLTALSRNYGALVLEVEIHHVKDLKCRNCGALVLEVGIHQVEDLEVVIRQVNHLGRRNPSAFILEVEFHQVAYLERRNYGAIVLEVEFHQVAYLKRRNYGPGAQDPGGREPGTRNLRSAIPIRPLYYAVVSRLRNWAS</sequence>
<name>A0ABM3FUA4_NEOLC</name>
<keyword evidence="1" id="KW-1185">Reference proteome</keyword>
<evidence type="ECO:0000313" key="2">
    <source>
        <dbReference type="RefSeq" id="XP_046591594.1"/>
    </source>
</evidence>
<organism evidence="1 2">
    <name type="scientific">Neodiprion lecontei</name>
    <name type="common">Redheaded pine sawfly</name>
    <dbReference type="NCBI Taxonomy" id="441921"/>
    <lineage>
        <taxon>Eukaryota</taxon>
        <taxon>Metazoa</taxon>
        <taxon>Ecdysozoa</taxon>
        <taxon>Arthropoda</taxon>
        <taxon>Hexapoda</taxon>
        <taxon>Insecta</taxon>
        <taxon>Pterygota</taxon>
        <taxon>Neoptera</taxon>
        <taxon>Endopterygota</taxon>
        <taxon>Hymenoptera</taxon>
        <taxon>Tenthredinoidea</taxon>
        <taxon>Diprionidae</taxon>
        <taxon>Diprioninae</taxon>
        <taxon>Neodiprion</taxon>
    </lineage>
</organism>
<dbReference type="Proteomes" id="UP000829291">
    <property type="component" value="Chromosome 3"/>
</dbReference>